<evidence type="ECO:0000256" key="12">
    <source>
        <dbReference type="ARBA" id="ARBA00023014"/>
    </source>
</evidence>
<feature type="active site" description="Proton acceptor" evidence="14">
    <location>
        <position position="106"/>
    </location>
</feature>
<keyword evidence="3 14" id="KW-0004">4Fe-4S</keyword>
<dbReference type="GO" id="GO:0051539">
    <property type="term" value="F:4 iron, 4 sulfur cluster binding"/>
    <property type="evidence" value="ECO:0007669"/>
    <property type="project" value="UniProtKB-UniRule"/>
</dbReference>
<evidence type="ECO:0000259" key="15">
    <source>
        <dbReference type="PROSITE" id="PS51918"/>
    </source>
</evidence>
<dbReference type="SFLD" id="SFLDG01062">
    <property type="entry name" value="methyltransferase_(Class_A)"/>
    <property type="match status" value="1"/>
</dbReference>
<feature type="binding site" evidence="14">
    <location>
        <position position="210"/>
    </location>
    <ligand>
        <name>S-adenosyl-L-methionine</name>
        <dbReference type="ChEBI" id="CHEBI:59789"/>
    </ligand>
</feature>
<comment type="subcellular location">
    <subcellularLocation>
        <location evidence="1 14">Cytoplasm</location>
    </subcellularLocation>
</comment>
<evidence type="ECO:0000256" key="8">
    <source>
        <dbReference type="ARBA" id="ARBA00022691"/>
    </source>
</evidence>
<evidence type="ECO:0000256" key="3">
    <source>
        <dbReference type="ARBA" id="ARBA00022485"/>
    </source>
</evidence>
<keyword evidence="13 14" id="KW-1015">Disulfide bond</keyword>
<dbReference type="GO" id="GO:0070475">
    <property type="term" value="P:rRNA base methylation"/>
    <property type="evidence" value="ECO:0007669"/>
    <property type="project" value="UniProtKB-UniRule"/>
</dbReference>
<dbReference type="CDD" id="cd01335">
    <property type="entry name" value="Radical_SAM"/>
    <property type="match status" value="1"/>
</dbReference>
<sequence length="375" mass="41702">MTSTAATEAHPRTDSGRVNLLGLDAAGLDGLLQELNEKPFRSKQLRQWLHQRRVFDFDAMTDLAKGFRSKLVDLAELRVPTPIFDRESNDGTRKWLLALEGGQAVETVYIPERGRGTLCVSSQVGCALDCGFCSTGKQGFNRNLTAAEIIGQLHYATQALEDEGRDRRVTNVVMMGMGEPLANFRNVVAATNLMVDPYAWGLSRRRVTLSTVGLVPALYRLRDVSNISLAVSLHAPNDALRDEIVPINRKYPLRELLPACEHYLGNTPHHCIYWEYVMLDGVNDSDAQARELAALLRDIPSKINLIPFNPFPGTRYEASPRERIQRFADILQNAGFITTTRRTRGQDIDGACGQLVGQVINRRNQGKRGTQSATA</sequence>
<evidence type="ECO:0000256" key="13">
    <source>
        <dbReference type="ARBA" id="ARBA00023157"/>
    </source>
</evidence>
<dbReference type="InterPro" id="IPR027492">
    <property type="entry name" value="RNA_MTrfase_RlmN"/>
</dbReference>
<comment type="caution">
    <text evidence="16">The sequence shown here is derived from an EMBL/GenBank/DDBJ whole genome shotgun (WGS) entry which is preliminary data.</text>
</comment>
<evidence type="ECO:0000256" key="14">
    <source>
        <dbReference type="HAMAP-Rule" id="MF_01849"/>
    </source>
</evidence>
<evidence type="ECO:0000256" key="10">
    <source>
        <dbReference type="ARBA" id="ARBA00022723"/>
    </source>
</evidence>
<dbReference type="HAMAP" id="MF_01849">
    <property type="entry name" value="RNA_methyltr_RlmN"/>
    <property type="match status" value="1"/>
</dbReference>
<comment type="catalytic activity">
    <reaction evidence="14">
        <text>adenosine(2503) in 23S rRNA + 2 reduced [2Fe-2S]-[ferredoxin] + 2 S-adenosyl-L-methionine = 2-methyladenosine(2503) in 23S rRNA + 5'-deoxyadenosine + L-methionine + 2 oxidized [2Fe-2S]-[ferredoxin] + S-adenosyl-L-homocysteine</text>
        <dbReference type="Rhea" id="RHEA:42916"/>
        <dbReference type="Rhea" id="RHEA-COMP:10000"/>
        <dbReference type="Rhea" id="RHEA-COMP:10001"/>
        <dbReference type="Rhea" id="RHEA-COMP:10152"/>
        <dbReference type="Rhea" id="RHEA-COMP:10282"/>
        <dbReference type="ChEBI" id="CHEBI:17319"/>
        <dbReference type="ChEBI" id="CHEBI:33737"/>
        <dbReference type="ChEBI" id="CHEBI:33738"/>
        <dbReference type="ChEBI" id="CHEBI:57844"/>
        <dbReference type="ChEBI" id="CHEBI:57856"/>
        <dbReference type="ChEBI" id="CHEBI:59789"/>
        <dbReference type="ChEBI" id="CHEBI:74411"/>
        <dbReference type="ChEBI" id="CHEBI:74497"/>
        <dbReference type="EC" id="2.1.1.192"/>
    </reaction>
</comment>
<organism evidence="16 17">
    <name type="scientific">Spiribacter vilamensis</name>
    <dbReference type="NCBI Taxonomy" id="531306"/>
    <lineage>
        <taxon>Bacteria</taxon>
        <taxon>Pseudomonadati</taxon>
        <taxon>Pseudomonadota</taxon>
        <taxon>Gammaproteobacteria</taxon>
        <taxon>Chromatiales</taxon>
        <taxon>Ectothiorhodospiraceae</taxon>
        <taxon>Spiribacter</taxon>
    </lineage>
</organism>
<dbReference type="OrthoDB" id="9793973at2"/>
<dbReference type="AlphaFoldDB" id="A0A4V2GJ47"/>
<evidence type="ECO:0000256" key="6">
    <source>
        <dbReference type="ARBA" id="ARBA00022603"/>
    </source>
</evidence>
<dbReference type="InterPro" id="IPR040072">
    <property type="entry name" value="Methyltransferase_A"/>
</dbReference>
<dbReference type="GO" id="GO:0030488">
    <property type="term" value="P:tRNA methylation"/>
    <property type="evidence" value="ECO:0007669"/>
    <property type="project" value="UniProtKB-UniRule"/>
</dbReference>
<feature type="active site" description="S-methylcysteine intermediate" evidence="14">
    <location>
        <position position="352"/>
    </location>
</feature>
<evidence type="ECO:0000256" key="2">
    <source>
        <dbReference type="ARBA" id="ARBA00007544"/>
    </source>
</evidence>
<feature type="binding site" evidence="14">
    <location>
        <position position="130"/>
    </location>
    <ligand>
        <name>[4Fe-4S] cluster</name>
        <dbReference type="ChEBI" id="CHEBI:49883"/>
        <note>4Fe-4S-S-AdoMet</note>
    </ligand>
</feature>
<comment type="catalytic activity">
    <reaction evidence="14">
        <text>adenosine(37) in tRNA + 2 reduced [2Fe-2S]-[ferredoxin] + 2 S-adenosyl-L-methionine = 2-methyladenosine(37) in tRNA + 5'-deoxyadenosine + L-methionine + 2 oxidized [2Fe-2S]-[ferredoxin] + S-adenosyl-L-homocysteine</text>
        <dbReference type="Rhea" id="RHEA:43332"/>
        <dbReference type="Rhea" id="RHEA-COMP:10000"/>
        <dbReference type="Rhea" id="RHEA-COMP:10001"/>
        <dbReference type="Rhea" id="RHEA-COMP:10162"/>
        <dbReference type="Rhea" id="RHEA-COMP:10485"/>
        <dbReference type="ChEBI" id="CHEBI:17319"/>
        <dbReference type="ChEBI" id="CHEBI:33737"/>
        <dbReference type="ChEBI" id="CHEBI:33738"/>
        <dbReference type="ChEBI" id="CHEBI:57844"/>
        <dbReference type="ChEBI" id="CHEBI:57856"/>
        <dbReference type="ChEBI" id="CHEBI:59789"/>
        <dbReference type="ChEBI" id="CHEBI:74411"/>
        <dbReference type="ChEBI" id="CHEBI:74497"/>
        <dbReference type="EC" id="2.1.1.192"/>
    </reaction>
</comment>
<dbReference type="NCBIfam" id="TIGR00048">
    <property type="entry name" value="rRNA_mod_RlmN"/>
    <property type="match status" value="1"/>
</dbReference>
<dbReference type="GO" id="GO:0000049">
    <property type="term" value="F:tRNA binding"/>
    <property type="evidence" value="ECO:0007669"/>
    <property type="project" value="UniProtKB-UniRule"/>
</dbReference>
<comment type="similarity">
    <text evidence="2 14">Belongs to the radical SAM superfamily. RlmN family.</text>
</comment>
<keyword evidence="9 14" id="KW-0819">tRNA processing</keyword>
<protein>
    <recommendedName>
        <fullName evidence="14">Dual-specificity RNA methyltransferase RlmN</fullName>
        <ecNumber evidence="14">2.1.1.192</ecNumber>
    </recommendedName>
    <alternativeName>
        <fullName evidence="14">23S rRNA (adenine(2503)-C(2))-methyltransferase</fullName>
    </alternativeName>
    <alternativeName>
        <fullName evidence="14">23S rRNA m2A2503 methyltransferase</fullName>
    </alternativeName>
    <alternativeName>
        <fullName evidence="14">Ribosomal RNA large subunit methyltransferase N</fullName>
    </alternativeName>
    <alternativeName>
        <fullName evidence="14">tRNA (adenine(37)-C(2))-methyltransferase</fullName>
    </alternativeName>
    <alternativeName>
        <fullName evidence="14">tRNA m2A37 methyltransferase</fullName>
    </alternativeName>
</protein>
<feature type="binding site" evidence="14">
    <location>
        <position position="133"/>
    </location>
    <ligand>
        <name>[4Fe-4S] cluster</name>
        <dbReference type="ChEBI" id="CHEBI:49883"/>
        <note>4Fe-4S-S-AdoMet</note>
    </ligand>
</feature>
<keyword evidence="11 14" id="KW-0408">Iron</keyword>
<dbReference type="InterPro" id="IPR007197">
    <property type="entry name" value="rSAM"/>
</dbReference>
<keyword evidence="10 14" id="KW-0479">Metal-binding</keyword>
<evidence type="ECO:0000313" key="16">
    <source>
        <dbReference type="EMBL" id="RZU98895.1"/>
    </source>
</evidence>
<comment type="miscellaneous">
    <text evidence="14">Reaction proceeds by a ping-pong mechanism involving intermediate methylation of a conserved cysteine residue.</text>
</comment>
<dbReference type="SFLD" id="SFLDF00275">
    <property type="entry name" value="adenosine_C2_methyltransferase"/>
    <property type="match status" value="1"/>
</dbReference>
<dbReference type="GO" id="GO:0002935">
    <property type="term" value="F:tRNA (adenine(37)-C2)-methyltransferase activity"/>
    <property type="evidence" value="ECO:0007669"/>
    <property type="project" value="UniProtKB-UniRule"/>
</dbReference>
<dbReference type="EMBL" id="SHLI01000001">
    <property type="protein sequence ID" value="RZU98895.1"/>
    <property type="molecule type" value="Genomic_DNA"/>
</dbReference>
<evidence type="ECO:0000256" key="1">
    <source>
        <dbReference type="ARBA" id="ARBA00004496"/>
    </source>
</evidence>
<dbReference type="InterPro" id="IPR058240">
    <property type="entry name" value="rSAM_sf"/>
</dbReference>
<dbReference type="SFLD" id="SFLDS00029">
    <property type="entry name" value="Radical_SAM"/>
    <property type="match status" value="1"/>
</dbReference>
<accession>A0A4V2GJ47</accession>
<dbReference type="InterPro" id="IPR013785">
    <property type="entry name" value="Aldolase_TIM"/>
</dbReference>
<evidence type="ECO:0000256" key="9">
    <source>
        <dbReference type="ARBA" id="ARBA00022694"/>
    </source>
</evidence>
<keyword evidence="12 14" id="KW-0411">Iron-sulfur</keyword>
<evidence type="ECO:0000256" key="7">
    <source>
        <dbReference type="ARBA" id="ARBA00022679"/>
    </source>
</evidence>
<evidence type="ECO:0000256" key="5">
    <source>
        <dbReference type="ARBA" id="ARBA00022552"/>
    </source>
</evidence>
<evidence type="ECO:0000256" key="11">
    <source>
        <dbReference type="ARBA" id="ARBA00023004"/>
    </source>
</evidence>
<feature type="binding site" evidence="14">
    <location>
        <begin position="232"/>
        <end position="234"/>
    </location>
    <ligand>
        <name>S-adenosyl-L-methionine</name>
        <dbReference type="ChEBI" id="CHEBI:59789"/>
    </ligand>
</feature>
<name>A0A4V2GJ47_9GAMM</name>
<dbReference type="Pfam" id="PF21016">
    <property type="entry name" value="RlmN_N"/>
    <property type="match status" value="1"/>
</dbReference>
<feature type="binding site" evidence="14">
    <location>
        <position position="309"/>
    </location>
    <ligand>
        <name>S-adenosyl-L-methionine</name>
        <dbReference type="ChEBI" id="CHEBI:59789"/>
    </ligand>
</feature>
<dbReference type="Proteomes" id="UP000292298">
    <property type="component" value="Unassembled WGS sequence"/>
</dbReference>
<keyword evidence="8 14" id="KW-0949">S-adenosyl-L-methionine</keyword>
<evidence type="ECO:0000256" key="4">
    <source>
        <dbReference type="ARBA" id="ARBA00022490"/>
    </source>
</evidence>
<keyword evidence="6 14" id="KW-0489">Methyltransferase</keyword>
<comment type="cofactor">
    <cofactor evidence="14">
        <name>[4Fe-4S] cluster</name>
        <dbReference type="ChEBI" id="CHEBI:49883"/>
    </cofactor>
    <text evidence="14">Binds 1 [4Fe-4S] cluster. The cluster is coordinated with 3 cysteines and an exchangeable S-adenosyl-L-methionine.</text>
</comment>
<dbReference type="PROSITE" id="PS51918">
    <property type="entry name" value="RADICAL_SAM"/>
    <property type="match status" value="1"/>
</dbReference>
<dbReference type="InterPro" id="IPR004383">
    <property type="entry name" value="rRNA_lsu_MTrfase_RlmN/Cfr"/>
</dbReference>
<comment type="caution">
    <text evidence="14">Lacks conserved residue(s) required for the propagation of feature annotation.</text>
</comment>
<proteinExistence type="inferred from homology"/>
<dbReference type="SUPFAM" id="SSF102114">
    <property type="entry name" value="Radical SAM enzymes"/>
    <property type="match status" value="1"/>
</dbReference>
<dbReference type="FunFam" id="3.20.20.70:FF:000008">
    <property type="entry name" value="Dual-specificity RNA methyltransferase RlmN"/>
    <property type="match status" value="1"/>
</dbReference>
<evidence type="ECO:0000313" key="17">
    <source>
        <dbReference type="Proteomes" id="UP000292298"/>
    </source>
</evidence>
<dbReference type="PANTHER" id="PTHR30544">
    <property type="entry name" value="23S RRNA METHYLTRANSFERASE"/>
    <property type="match status" value="1"/>
</dbReference>
<keyword evidence="4 14" id="KW-0963">Cytoplasm</keyword>
<dbReference type="EC" id="2.1.1.192" evidence="14"/>
<feature type="binding site" evidence="14">
    <location>
        <begin position="178"/>
        <end position="179"/>
    </location>
    <ligand>
        <name>S-adenosyl-L-methionine</name>
        <dbReference type="ChEBI" id="CHEBI:59789"/>
    </ligand>
</feature>
<keyword evidence="7 14" id="KW-0808">Transferase</keyword>
<dbReference type="PIRSF" id="PIRSF006004">
    <property type="entry name" value="CHP00048"/>
    <property type="match status" value="1"/>
</dbReference>
<dbReference type="GO" id="GO:0005737">
    <property type="term" value="C:cytoplasm"/>
    <property type="evidence" value="ECO:0007669"/>
    <property type="project" value="UniProtKB-SubCell"/>
</dbReference>
<gene>
    <name evidence="14" type="primary">rlmN</name>
    <name evidence="16" type="ORF">EV698_1159</name>
</gene>
<reference evidence="16 17" key="1">
    <citation type="submission" date="2019-02" db="EMBL/GenBank/DDBJ databases">
        <title>Genomic Encyclopedia of Type Strains, Phase IV (KMG-IV): sequencing the most valuable type-strain genomes for metagenomic binning, comparative biology and taxonomic classification.</title>
        <authorList>
            <person name="Goeker M."/>
        </authorList>
    </citation>
    <scope>NUCLEOTIDE SEQUENCE [LARGE SCALE GENOMIC DNA]</scope>
    <source>
        <strain evidence="16 17">DSM 21056</strain>
    </source>
</reference>
<keyword evidence="17" id="KW-1185">Reference proteome</keyword>
<keyword evidence="5 14" id="KW-0698">rRNA processing</keyword>
<dbReference type="InterPro" id="IPR048641">
    <property type="entry name" value="RlmN_N"/>
</dbReference>
<dbReference type="Gene3D" id="3.20.20.70">
    <property type="entry name" value="Aldolase class I"/>
    <property type="match status" value="1"/>
</dbReference>
<dbReference type="GO" id="GO:0070040">
    <property type="term" value="F:rRNA (adenine(2503)-C2-)-methyltransferase activity"/>
    <property type="evidence" value="ECO:0007669"/>
    <property type="project" value="UniProtKB-UniRule"/>
</dbReference>
<dbReference type="Gene3D" id="1.10.150.530">
    <property type="match status" value="1"/>
</dbReference>
<dbReference type="RefSeq" id="WP_130503171.1">
    <property type="nucleotide sequence ID" value="NZ_SHLI01000001.1"/>
</dbReference>
<dbReference type="Pfam" id="PF04055">
    <property type="entry name" value="Radical_SAM"/>
    <property type="match status" value="1"/>
</dbReference>
<dbReference type="GO" id="GO:0046872">
    <property type="term" value="F:metal ion binding"/>
    <property type="evidence" value="ECO:0007669"/>
    <property type="project" value="UniProtKB-KW"/>
</dbReference>
<dbReference type="PANTHER" id="PTHR30544:SF5">
    <property type="entry name" value="RADICAL SAM CORE DOMAIN-CONTAINING PROTEIN"/>
    <property type="match status" value="1"/>
</dbReference>
<dbReference type="GO" id="GO:0019843">
    <property type="term" value="F:rRNA binding"/>
    <property type="evidence" value="ECO:0007669"/>
    <property type="project" value="UniProtKB-UniRule"/>
</dbReference>
<feature type="domain" description="Radical SAM core" evidence="15">
    <location>
        <begin position="112"/>
        <end position="347"/>
    </location>
</feature>
<feature type="binding site" evidence="14">
    <location>
        <position position="126"/>
    </location>
    <ligand>
        <name>[4Fe-4S] cluster</name>
        <dbReference type="ChEBI" id="CHEBI:49883"/>
        <note>4Fe-4S-S-AdoMet</note>
    </ligand>
</feature>
<comment type="function">
    <text evidence="14">Specifically methylates position 2 of adenine 2503 in 23S rRNA and position 2 of adenine 37 in tRNAs. m2A2503 modification seems to play a crucial role in the proofreading step occurring at the peptidyl transferase center and thus would serve to optimize ribosomal fidelity.</text>
</comment>